<gene>
    <name evidence="5" type="ORF">RDB_LOCUS53186</name>
</gene>
<name>A0A8H3ADQ8_9AGAM</name>
<dbReference type="EMBL" id="CAJMWT010001805">
    <property type="protein sequence ID" value="CAE6420633.1"/>
    <property type="molecule type" value="Genomic_DNA"/>
</dbReference>
<feature type="region of interest" description="Disordered" evidence="3">
    <location>
        <begin position="199"/>
        <end position="237"/>
    </location>
</feature>
<organism evidence="5 6">
    <name type="scientific">Rhizoctonia solani</name>
    <dbReference type="NCBI Taxonomy" id="456999"/>
    <lineage>
        <taxon>Eukaryota</taxon>
        <taxon>Fungi</taxon>
        <taxon>Dikarya</taxon>
        <taxon>Basidiomycota</taxon>
        <taxon>Agaricomycotina</taxon>
        <taxon>Agaricomycetes</taxon>
        <taxon>Cantharellales</taxon>
        <taxon>Ceratobasidiaceae</taxon>
        <taxon>Rhizoctonia</taxon>
    </lineage>
</organism>
<evidence type="ECO:0000259" key="4">
    <source>
        <dbReference type="PROSITE" id="PS50102"/>
    </source>
</evidence>
<dbReference type="CDD" id="cd00590">
    <property type="entry name" value="RRM_SF"/>
    <property type="match status" value="1"/>
</dbReference>
<proteinExistence type="predicted"/>
<evidence type="ECO:0000313" key="5">
    <source>
        <dbReference type="EMBL" id="CAE6420633.1"/>
    </source>
</evidence>
<comment type="caution">
    <text evidence="5">The sequence shown here is derived from an EMBL/GenBank/DDBJ whole genome shotgun (WGS) entry which is preliminary data.</text>
</comment>
<evidence type="ECO:0000256" key="2">
    <source>
        <dbReference type="PROSITE-ProRule" id="PRU00176"/>
    </source>
</evidence>
<dbReference type="GO" id="GO:0005634">
    <property type="term" value="C:nucleus"/>
    <property type="evidence" value="ECO:0007669"/>
    <property type="project" value="TreeGrafter"/>
</dbReference>
<feature type="compositionally biased region" description="Basic residues" evidence="3">
    <location>
        <begin position="225"/>
        <end position="237"/>
    </location>
</feature>
<dbReference type="PANTHER" id="PTHR19965:SF35">
    <property type="entry name" value="RNA ANNEALING PROTEIN YRA1"/>
    <property type="match status" value="1"/>
</dbReference>
<accession>A0A8H3ADQ8</accession>
<dbReference type="Gene3D" id="3.30.70.330">
    <property type="match status" value="1"/>
</dbReference>
<protein>
    <recommendedName>
        <fullName evidence="4">RRM domain-containing protein</fullName>
    </recommendedName>
</protein>
<dbReference type="InterPro" id="IPR012677">
    <property type="entry name" value="Nucleotide-bd_a/b_plait_sf"/>
</dbReference>
<dbReference type="InterPro" id="IPR051229">
    <property type="entry name" value="ALYREF_mRNA_export"/>
</dbReference>
<evidence type="ECO:0000313" key="6">
    <source>
        <dbReference type="Proteomes" id="UP000663843"/>
    </source>
</evidence>
<dbReference type="PANTHER" id="PTHR19965">
    <property type="entry name" value="RNA AND EXPORT FACTOR BINDING PROTEIN"/>
    <property type="match status" value="1"/>
</dbReference>
<dbReference type="SUPFAM" id="SSF54928">
    <property type="entry name" value="RNA-binding domain, RBD"/>
    <property type="match status" value="1"/>
</dbReference>
<dbReference type="GO" id="GO:0003729">
    <property type="term" value="F:mRNA binding"/>
    <property type="evidence" value="ECO:0007669"/>
    <property type="project" value="TreeGrafter"/>
</dbReference>
<dbReference type="Pfam" id="PF00076">
    <property type="entry name" value="RRM_1"/>
    <property type="match status" value="1"/>
</dbReference>
<dbReference type="InterPro" id="IPR000504">
    <property type="entry name" value="RRM_dom"/>
</dbReference>
<dbReference type="Proteomes" id="UP000663843">
    <property type="component" value="Unassembled WGS sequence"/>
</dbReference>
<feature type="compositionally biased region" description="Polar residues" evidence="3">
    <location>
        <begin position="211"/>
        <end position="221"/>
    </location>
</feature>
<feature type="domain" description="RRM" evidence="4">
    <location>
        <begin position="65"/>
        <end position="140"/>
    </location>
</feature>
<dbReference type="AlphaFoldDB" id="A0A8H3ADQ8"/>
<dbReference type="SMART" id="SM00360">
    <property type="entry name" value="RRM"/>
    <property type="match status" value="1"/>
</dbReference>
<evidence type="ECO:0000256" key="3">
    <source>
        <dbReference type="SAM" id="MobiDB-lite"/>
    </source>
</evidence>
<sequence length="268" mass="29478">MSGPHRRGNNIRGHYSRNQRIIGPSAGRVPPAWRYQRPHAPRAMHESELVNLGGGYARLPQQEGSKIYISHLPPDVDDVDVNQLLTETIGPVIYAFVVYDIRGMTKMSAVASFLDPAHAAKAVELYNGKVIDGKEPIRVEQIGLNPKLRLGPPMGPRDNNNAPMGQGAKSLIDRVTQAPKPMSSLLHRVSARAAPLVTANTKPLPDRIQPAQPNGNTNGTTHPPPKPKRIKKGPKRLQKLTRISQLQQLEQEMDQYRNSAPTGLGLRV</sequence>
<dbReference type="InterPro" id="IPR035979">
    <property type="entry name" value="RBD_domain_sf"/>
</dbReference>
<evidence type="ECO:0000256" key="1">
    <source>
        <dbReference type="ARBA" id="ARBA00022884"/>
    </source>
</evidence>
<keyword evidence="1 2" id="KW-0694">RNA-binding</keyword>
<dbReference type="PROSITE" id="PS50102">
    <property type="entry name" value="RRM"/>
    <property type="match status" value="1"/>
</dbReference>
<reference evidence="5" key="1">
    <citation type="submission" date="2021-01" db="EMBL/GenBank/DDBJ databases">
        <authorList>
            <person name="Kaushik A."/>
        </authorList>
    </citation>
    <scope>NUCLEOTIDE SEQUENCE</scope>
    <source>
        <strain evidence="5">AG2-2IIIB</strain>
    </source>
</reference>